<keyword evidence="3" id="KW-1185">Reference proteome</keyword>
<evidence type="ECO:0000259" key="1">
    <source>
        <dbReference type="Pfam" id="PF04443"/>
    </source>
</evidence>
<dbReference type="GO" id="GO:0016740">
    <property type="term" value="F:transferase activity"/>
    <property type="evidence" value="ECO:0007669"/>
    <property type="project" value="UniProtKB-KW"/>
</dbReference>
<feature type="domain" description="Acyl-protein synthetase LuxE" evidence="1">
    <location>
        <begin position="11"/>
        <end position="93"/>
    </location>
</feature>
<evidence type="ECO:0000313" key="2">
    <source>
        <dbReference type="EMBL" id="NBG65153.1"/>
    </source>
</evidence>
<dbReference type="SUPFAM" id="SSF56801">
    <property type="entry name" value="Acetyl-CoA synthetase-like"/>
    <property type="match status" value="1"/>
</dbReference>
<protein>
    <submittedName>
        <fullName evidence="2">Acyl transferase</fullName>
    </submittedName>
</protein>
<dbReference type="Gene3D" id="3.40.50.12780">
    <property type="entry name" value="N-terminal domain of ligase-like"/>
    <property type="match status" value="1"/>
</dbReference>
<comment type="caution">
    <text evidence="2">The sequence shown here is derived from an EMBL/GenBank/DDBJ whole genome shotgun (WGS) entry which is preliminary data.</text>
</comment>
<sequence length="320" mass="36382">MEDIFNVTSNSFEEVALKVFTHQYENVDIYKAYCNLLNKNPTNVQSIDSIPFLPISFFKTHRISDSTDCQSTFTSSGTSGSQTSKHFVNDLAIYERSFQTAFEMFYGPINQYTYFALLPSYLEREGSSLIYMVNHLIQNGNPSSGFYLHNHLEMINNIKQSISKGEKVILFGVSFALLDLAEQFHFDFSAITIIETGGMKGRKKEMIRSELHAILMQQLNCKNIHSEYGMTELLSQAYSISDEKFNTPPWMKIIIRSHNDPFSTEKFGKTGGVNVIDLANIHSCSFIETQDLGKSHENGQFEILGRFDLSDIRGCNLLVE</sequence>
<keyword evidence="2" id="KW-0808">Transferase</keyword>
<dbReference type="GO" id="GO:0047474">
    <property type="term" value="F:long-chain fatty acid--protein ligase activity"/>
    <property type="evidence" value="ECO:0007669"/>
    <property type="project" value="InterPro"/>
</dbReference>
<dbReference type="EMBL" id="WWNE01000004">
    <property type="protein sequence ID" value="NBG65153.1"/>
    <property type="molecule type" value="Genomic_DNA"/>
</dbReference>
<evidence type="ECO:0000313" key="3">
    <source>
        <dbReference type="Proteomes" id="UP000470771"/>
    </source>
</evidence>
<dbReference type="Proteomes" id="UP000470771">
    <property type="component" value="Unassembled WGS sequence"/>
</dbReference>
<dbReference type="InterPro" id="IPR007534">
    <property type="entry name" value="LuxE"/>
</dbReference>
<dbReference type="GO" id="GO:0008218">
    <property type="term" value="P:bioluminescence"/>
    <property type="evidence" value="ECO:0007669"/>
    <property type="project" value="InterPro"/>
</dbReference>
<proteinExistence type="predicted"/>
<dbReference type="Pfam" id="PF04443">
    <property type="entry name" value="LuxE"/>
    <property type="match status" value="1"/>
</dbReference>
<dbReference type="InterPro" id="IPR042099">
    <property type="entry name" value="ANL_N_sf"/>
</dbReference>
<accession>A0A6N9NGX1</accession>
<name>A0A6N9NGX1_9FLAO</name>
<organism evidence="2 3">
    <name type="scientific">Acidiluteibacter ferrifornacis</name>
    <dbReference type="NCBI Taxonomy" id="2692424"/>
    <lineage>
        <taxon>Bacteria</taxon>
        <taxon>Pseudomonadati</taxon>
        <taxon>Bacteroidota</taxon>
        <taxon>Flavobacteriia</taxon>
        <taxon>Flavobacteriales</taxon>
        <taxon>Cryomorphaceae</taxon>
        <taxon>Acidiluteibacter</taxon>
    </lineage>
</organism>
<dbReference type="AlphaFoldDB" id="A0A6N9NGX1"/>
<reference evidence="2 3" key="1">
    <citation type="submission" date="2019-12" db="EMBL/GenBank/DDBJ databases">
        <authorList>
            <person name="Zhao J."/>
        </authorList>
    </citation>
    <scope>NUCLEOTIDE SEQUENCE [LARGE SCALE GENOMIC DNA]</scope>
    <source>
        <strain evidence="2 3">S-15</strain>
    </source>
</reference>
<gene>
    <name evidence="2" type="ORF">GQN54_03435</name>
</gene>